<proteinExistence type="inferred from homology"/>
<dbReference type="PRINTS" id="PR01697">
    <property type="entry name" value="PARVALBUMIN"/>
</dbReference>
<comment type="similarity">
    <text evidence="2">Belongs to the peptidase S54 family.</text>
</comment>
<dbReference type="CDD" id="cd00051">
    <property type="entry name" value="EFh"/>
    <property type="match status" value="1"/>
</dbReference>
<feature type="transmembrane region" description="Helical" evidence="7">
    <location>
        <begin position="173"/>
        <end position="196"/>
    </location>
</feature>
<dbReference type="SUPFAM" id="SSF47473">
    <property type="entry name" value="EF-hand"/>
    <property type="match status" value="1"/>
</dbReference>
<dbReference type="InterPro" id="IPR035952">
    <property type="entry name" value="Rhomboid-like_sf"/>
</dbReference>
<dbReference type="EMBL" id="OU892282">
    <property type="protein sequence ID" value="CAG9770776.1"/>
    <property type="molecule type" value="Genomic_DNA"/>
</dbReference>
<evidence type="ECO:0000256" key="1">
    <source>
        <dbReference type="ARBA" id="ARBA00004141"/>
    </source>
</evidence>
<dbReference type="GO" id="GO:0004252">
    <property type="term" value="F:serine-type endopeptidase activity"/>
    <property type="evidence" value="ECO:0007669"/>
    <property type="project" value="InterPro"/>
</dbReference>
<evidence type="ECO:0000313" key="9">
    <source>
        <dbReference type="EMBL" id="CAG9770776.1"/>
    </source>
</evidence>
<dbReference type="PANTHER" id="PTHR45840">
    <property type="entry name" value="RHOMBOID-RELATED PROTEIN"/>
    <property type="match status" value="1"/>
</dbReference>
<evidence type="ECO:0000256" key="7">
    <source>
        <dbReference type="SAM" id="Phobius"/>
    </source>
</evidence>
<name>A0A9N9MST1_9CUCU</name>
<dbReference type="Pfam" id="PF13499">
    <property type="entry name" value="EF-hand_7"/>
    <property type="match status" value="1"/>
</dbReference>
<feature type="transmembrane region" description="Helical" evidence="7">
    <location>
        <begin position="288"/>
        <end position="307"/>
    </location>
</feature>
<feature type="domain" description="EF-hand" evidence="8">
    <location>
        <begin position="18"/>
        <end position="53"/>
    </location>
</feature>
<dbReference type="InterPro" id="IPR002048">
    <property type="entry name" value="EF_hand_dom"/>
</dbReference>
<keyword evidence="5 7" id="KW-1133">Transmembrane helix</keyword>
<dbReference type="PROSITE" id="PS00018">
    <property type="entry name" value="EF_HAND_1"/>
    <property type="match status" value="2"/>
</dbReference>
<dbReference type="SMART" id="SM00054">
    <property type="entry name" value="EFh"/>
    <property type="match status" value="2"/>
</dbReference>
<keyword evidence="3 7" id="KW-0812">Transmembrane</keyword>
<feature type="domain" description="EF-hand" evidence="8">
    <location>
        <begin position="55"/>
        <end position="90"/>
    </location>
</feature>
<evidence type="ECO:0000259" key="8">
    <source>
        <dbReference type="PROSITE" id="PS50222"/>
    </source>
</evidence>
<dbReference type="Gene3D" id="1.20.1540.10">
    <property type="entry name" value="Rhomboid-like"/>
    <property type="match status" value="1"/>
</dbReference>
<evidence type="ECO:0000256" key="2">
    <source>
        <dbReference type="ARBA" id="ARBA00009045"/>
    </source>
</evidence>
<keyword evidence="10" id="KW-1185">Reference proteome</keyword>
<evidence type="ECO:0000256" key="5">
    <source>
        <dbReference type="ARBA" id="ARBA00022989"/>
    </source>
</evidence>
<dbReference type="Pfam" id="PF01694">
    <property type="entry name" value="Rhomboid"/>
    <property type="match status" value="1"/>
</dbReference>
<dbReference type="AlphaFoldDB" id="A0A9N9MST1"/>
<feature type="transmembrane region" description="Helical" evidence="7">
    <location>
        <begin position="264"/>
        <end position="282"/>
    </location>
</feature>
<evidence type="ECO:0000256" key="3">
    <source>
        <dbReference type="ARBA" id="ARBA00022692"/>
    </source>
</evidence>
<accession>A0A9N9MST1</accession>
<comment type="subcellular location">
    <subcellularLocation>
        <location evidence="1">Membrane</location>
        <topology evidence="1">Multi-pass membrane protein</topology>
    </subcellularLocation>
</comment>
<organism evidence="9 10">
    <name type="scientific">Ceutorhynchus assimilis</name>
    <name type="common">cabbage seed weevil</name>
    <dbReference type="NCBI Taxonomy" id="467358"/>
    <lineage>
        <taxon>Eukaryota</taxon>
        <taxon>Metazoa</taxon>
        <taxon>Ecdysozoa</taxon>
        <taxon>Arthropoda</taxon>
        <taxon>Hexapoda</taxon>
        <taxon>Insecta</taxon>
        <taxon>Pterygota</taxon>
        <taxon>Neoptera</taxon>
        <taxon>Endopterygota</taxon>
        <taxon>Coleoptera</taxon>
        <taxon>Polyphaga</taxon>
        <taxon>Cucujiformia</taxon>
        <taxon>Curculionidae</taxon>
        <taxon>Ceutorhynchinae</taxon>
        <taxon>Ceutorhynchus</taxon>
    </lineage>
</organism>
<dbReference type="Proteomes" id="UP001152799">
    <property type="component" value="Chromosome 6"/>
</dbReference>
<dbReference type="InterPro" id="IPR022764">
    <property type="entry name" value="Peptidase_S54_rhomboid_dom"/>
</dbReference>
<dbReference type="PANTHER" id="PTHR45840:SF8">
    <property type="entry name" value="RHOMBOID PROTEASE"/>
    <property type="match status" value="1"/>
</dbReference>
<dbReference type="Gene3D" id="1.10.238.10">
    <property type="entry name" value="EF-hand"/>
    <property type="match status" value="1"/>
</dbReference>
<feature type="transmembrane region" description="Helical" evidence="7">
    <location>
        <begin position="319"/>
        <end position="338"/>
    </location>
</feature>
<keyword evidence="6 7" id="KW-0472">Membrane</keyword>
<feature type="transmembrane region" description="Helical" evidence="7">
    <location>
        <begin position="208"/>
        <end position="226"/>
    </location>
</feature>
<feature type="transmembrane region" description="Helical" evidence="7">
    <location>
        <begin position="134"/>
        <end position="153"/>
    </location>
</feature>
<dbReference type="InterPro" id="IPR051739">
    <property type="entry name" value="Rhomboid_IM_Serine_Proteases"/>
</dbReference>
<reference evidence="9" key="1">
    <citation type="submission" date="2022-01" db="EMBL/GenBank/DDBJ databases">
        <authorList>
            <person name="King R."/>
        </authorList>
    </citation>
    <scope>NUCLEOTIDE SEQUENCE</scope>
</reference>
<evidence type="ECO:0000313" key="10">
    <source>
        <dbReference type="Proteomes" id="UP001152799"/>
    </source>
</evidence>
<gene>
    <name evidence="9" type="ORF">CEUTPL_LOCUS11222</name>
</gene>
<dbReference type="GO" id="GO:0005509">
    <property type="term" value="F:calcium ion binding"/>
    <property type="evidence" value="ECO:0007669"/>
    <property type="project" value="InterPro"/>
</dbReference>
<dbReference type="GO" id="GO:0016020">
    <property type="term" value="C:membrane"/>
    <property type="evidence" value="ECO:0007669"/>
    <property type="project" value="UniProtKB-SubCell"/>
</dbReference>
<dbReference type="SUPFAM" id="SSF144091">
    <property type="entry name" value="Rhomboid-like"/>
    <property type="match status" value="1"/>
</dbReference>
<evidence type="ECO:0000256" key="6">
    <source>
        <dbReference type="ARBA" id="ARBA00023136"/>
    </source>
</evidence>
<dbReference type="InterPro" id="IPR018247">
    <property type="entry name" value="EF_Hand_1_Ca_BS"/>
</dbReference>
<dbReference type="PROSITE" id="PS50222">
    <property type="entry name" value="EF_HAND_2"/>
    <property type="match status" value="2"/>
</dbReference>
<protein>
    <recommendedName>
        <fullName evidence="8">EF-hand domain-containing protein</fullName>
    </recommendedName>
</protein>
<keyword evidence="4" id="KW-0106">Calcium</keyword>
<dbReference type="OrthoDB" id="418595at2759"/>
<sequence length="344" mass="39396">MSQDNSNNFFGCSGLSEEDTTVLKSLFEKHDTNKDGFIGFEELAKQLHEDHGRHASLTIAQDTIAHVDEDNDGKLNPREFFHMIYFNRCRTAFEKYVSIFALRPRTQTNRYSLKIINRQQTETGLYEDQGKMQWTTLGMILLSIIQIIFILFVRYLAESLVYIYDERAQIWRYFSYMLIHIRYEHLVINLVVQIGVGLPLEVIHGWRVLVIYAAGGLGGCLLQAAVYPGEDLVGASPGVYAVLTAHLSKIVLNYREICHPICQIVTFGLFTLLNTIYNYYMYRNRHEISYISHLGGAACGFLVGILILKNIRVKKFEIVIWRVTLVTYLVCIVVLVGLDISASF</sequence>
<evidence type="ECO:0000256" key="4">
    <source>
        <dbReference type="ARBA" id="ARBA00022837"/>
    </source>
</evidence>
<dbReference type="InterPro" id="IPR011992">
    <property type="entry name" value="EF-hand-dom_pair"/>
</dbReference>